<evidence type="ECO:0000313" key="7">
    <source>
        <dbReference type="EMBL" id="MBB5539321.1"/>
    </source>
</evidence>
<keyword evidence="3 6" id="KW-0812">Transmembrane</keyword>
<feature type="transmembrane region" description="Helical" evidence="6">
    <location>
        <begin position="203"/>
        <end position="225"/>
    </location>
</feature>
<dbReference type="RefSeq" id="WP_026203481.1">
    <property type="nucleotide sequence ID" value="NZ_JACHBK010000019.1"/>
</dbReference>
<sequence>MKLVRKFAWPVVGLTAILFSVYGLYHELHGLSAHDFVESLKAVSLKGWMLSGCATLAAYAALAAYDHLALEHLGHRISLWFITICSFTAYALSHTVGASVFSGAVVRYRAYGSKGLSAGETGVLVAFCSFTFLLGTLMLSAIVLLIEPEITARFAAFLPIGASLSTGLVILALITLYVVGSLVGFQPLKTRWFQLEYPKPSLALRQLLIAPVELIAAAAIIYFALPEAGNPGYMVILGVFLASFSAALLSHAPGGLGVLELVFIAGLPEMDPAGVLAALAIFRLFYLIVPFLFALLVVIVFEHSQFLAGRQAGSGRKRDE</sequence>
<feature type="transmembrane region" description="Helical" evidence="6">
    <location>
        <begin position="157"/>
        <end position="183"/>
    </location>
</feature>
<feature type="transmembrane region" description="Helical" evidence="6">
    <location>
        <begin position="232"/>
        <end position="253"/>
    </location>
</feature>
<dbReference type="Pfam" id="PF03706">
    <property type="entry name" value="LPG_synthase_TM"/>
    <property type="match status" value="1"/>
</dbReference>
<proteinExistence type="predicted"/>
<evidence type="ECO:0000256" key="2">
    <source>
        <dbReference type="ARBA" id="ARBA00022475"/>
    </source>
</evidence>
<name>A0A7W8UH88_9HYPH</name>
<gene>
    <name evidence="7" type="ORF">GGD55_006068</name>
</gene>
<comment type="subcellular location">
    <subcellularLocation>
        <location evidence="1">Cell membrane</location>
        <topology evidence="1">Multi-pass membrane protein</topology>
    </subcellularLocation>
</comment>
<evidence type="ECO:0000256" key="6">
    <source>
        <dbReference type="SAM" id="Phobius"/>
    </source>
</evidence>
<organism evidence="7 8">
    <name type="scientific">Rhizobium giardinii</name>
    <dbReference type="NCBI Taxonomy" id="56731"/>
    <lineage>
        <taxon>Bacteria</taxon>
        <taxon>Pseudomonadati</taxon>
        <taxon>Pseudomonadota</taxon>
        <taxon>Alphaproteobacteria</taxon>
        <taxon>Hyphomicrobiales</taxon>
        <taxon>Rhizobiaceae</taxon>
        <taxon>Rhizobium/Agrobacterium group</taxon>
        <taxon>Rhizobium</taxon>
    </lineage>
</organism>
<keyword evidence="5 6" id="KW-0472">Membrane</keyword>
<reference evidence="7 8" key="1">
    <citation type="submission" date="2020-08" db="EMBL/GenBank/DDBJ databases">
        <title>Genomic Encyclopedia of Type Strains, Phase IV (KMG-V): Genome sequencing to study the core and pangenomes of soil and plant-associated prokaryotes.</title>
        <authorList>
            <person name="Whitman W."/>
        </authorList>
    </citation>
    <scope>NUCLEOTIDE SEQUENCE [LARGE SCALE GENOMIC DNA]</scope>
    <source>
        <strain evidence="7 8">SEMIA 4084</strain>
    </source>
</reference>
<evidence type="ECO:0000256" key="3">
    <source>
        <dbReference type="ARBA" id="ARBA00022692"/>
    </source>
</evidence>
<dbReference type="InterPro" id="IPR022791">
    <property type="entry name" value="L-PG_synthase/AglD"/>
</dbReference>
<keyword evidence="2" id="KW-1003">Cell membrane</keyword>
<protein>
    <submittedName>
        <fullName evidence="7">Uncharacterized protein</fullName>
    </submittedName>
</protein>
<evidence type="ECO:0000256" key="5">
    <source>
        <dbReference type="ARBA" id="ARBA00023136"/>
    </source>
</evidence>
<dbReference type="EMBL" id="JACHBK010000019">
    <property type="protein sequence ID" value="MBB5539321.1"/>
    <property type="molecule type" value="Genomic_DNA"/>
</dbReference>
<dbReference type="PANTHER" id="PTHR39087">
    <property type="entry name" value="UPF0104 MEMBRANE PROTEIN MJ1595"/>
    <property type="match status" value="1"/>
</dbReference>
<dbReference type="AlphaFoldDB" id="A0A7W8UH88"/>
<dbReference type="GO" id="GO:0005886">
    <property type="term" value="C:plasma membrane"/>
    <property type="evidence" value="ECO:0007669"/>
    <property type="project" value="UniProtKB-SubCell"/>
</dbReference>
<feature type="transmembrane region" description="Helical" evidence="6">
    <location>
        <begin position="7"/>
        <end position="25"/>
    </location>
</feature>
<dbReference type="PANTHER" id="PTHR39087:SF2">
    <property type="entry name" value="UPF0104 MEMBRANE PROTEIN MJ1595"/>
    <property type="match status" value="1"/>
</dbReference>
<feature type="transmembrane region" description="Helical" evidence="6">
    <location>
        <begin position="45"/>
        <end position="65"/>
    </location>
</feature>
<accession>A0A7W8UH88</accession>
<evidence type="ECO:0000256" key="4">
    <source>
        <dbReference type="ARBA" id="ARBA00022989"/>
    </source>
</evidence>
<keyword evidence="8" id="KW-1185">Reference proteome</keyword>
<dbReference type="Proteomes" id="UP000585507">
    <property type="component" value="Unassembled WGS sequence"/>
</dbReference>
<keyword evidence="4 6" id="KW-1133">Transmembrane helix</keyword>
<feature type="transmembrane region" description="Helical" evidence="6">
    <location>
        <begin position="77"/>
        <end position="101"/>
    </location>
</feature>
<feature type="transmembrane region" description="Helical" evidence="6">
    <location>
        <begin position="273"/>
        <end position="301"/>
    </location>
</feature>
<evidence type="ECO:0000313" key="8">
    <source>
        <dbReference type="Proteomes" id="UP000585507"/>
    </source>
</evidence>
<comment type="caution">
    <text evidence="7">The sequence shown here is derived from an EMBL/GenBank/DDBJ whole genome shotgun (WGS) entry which is preliminary data.</text>
</comment>
<evidence type="ECO:0000256" key="1">
    <source>
        <dbReference type="ARBA" id="ARBA00004651"/>
    </source>
</evidence>
<feature type="transmembrane region" description="Helical" evidence="6">
    <location>
        <begin position="121"/>
        <end position="145"/>
    </location>
</feature>